<evidence type="ECO:0000256" key="7">
    <source>
        <dbReference type="PROSITE-ProRule" id="PRU01050"/>
    </source>
</evidence>
<dbReference type="PANTHER" id="PTHR42698">
    <property type="entry name" value="GTPASE ERA"/>
    <property type="match status" value="1"/>
</dbReference>
<comment type="subcellular location">
    <subcellularLocation>
        <location evidence="6">Cytoplasm</location>
    </subcellularLocation>
    <subcellularLocation>
        <location evidence="6">Cell membrane</location>
        <topology evidence="6">Peripheral membrane protein</topology>
    </subcellularLocation>
</comment>
<keyword evidence="6" id="KW-0690">Ribosome biogenesis</keyword>
<feature type="region of interest" description="G2" evidence="7">
    <location>
        <begin position="47"/>
        <end position="51"/>
    </location>
</feature>
<dbReference type="GO" id="GO:0005829">
    <property type="term" value="C:cytosol"/>
    <property type="evidence" value="ECO:0007669"/>
    <property type="project" value="TreeGrafter"/>
</dbReference>
<dbReference type="PROSITE" id="PS50823">
    <property type="entry name" value="KH_TYPE_2"/>
    <property type="match status" value="1"/>
</dbReference>
<feature type="domain" description="Era-type G" evidence="10">
    <location>
        <begin position="13"/>
        <end position="187"/>
    </location>
</feature>
<dbReference type="GO" id="GO:0005525">
    <property type="term" value="F:GTP binding"/>
    <property type="evidence" value="ECO:0007669"/>
    <property type="project" value="UniProtKB-UniRule"/>
</dbReference>
<dbReference type="InterPro" id="IPR005662">
    <property type="entry name" value="GTPase_Era-like"/>
</dbReference>
<dbReference type="InterPro" id="IPR009019">
    <property type="entry name" value="KH_sf_prok-type"/>
</dbReference>
<dbReference type="Pfam" id="PF07650">
    <property type="entry name" value="KH_2"/>
    <property type="match status" value="1"/>
</dbReference>
<keyword evidence="6" id="KW-0472">Membrane</keyword>
<accession>A0A858BX08</accession>
<feature type="binding site" evidence="6">
    <location>
        <begin position="137"/>
        <end position="140"/>
    </location>
    <ligand>
        <name>GTP</name>
        <dbReference type="ChEBI" id="CHEBI:37565"/>
    </ligand>
</feature>
<dbReference type="InterPro" id="IPR030388">
    <property type="entry name" value="G_ERA_dom"/>
</dbReference>
<evidence type="ECO:0000256" key="2">
    <source>
        <dbReference type="ARBA" id="ARBA00020484"/>
    </source>
</evidence>
<keyword evidence="12" id="KW-1185">Reference proteome</keyword>
<dbReference type="InterPro" id="IPR027417">
    <property type="entry name" value="P-loop_NTPase"/>
</dbReference>
<feature type="region of interest" description="G5" evidence="7">
    <location>
        <begin position="166"/>
        <end position="168"/>
    </location>
</feature>
<dbReference type="SUPFAM" id="SSF52540">
    <property type="entry name" value="P-loop containing nucleoside triphosphate hydrolases"/>
    <property type="match status" value="1"/>
</dbReference>
<dbReference type="PRINTS" id="PR00326">
    <property type="entry name" value="GTP1OBG"/>
</dbReference>
<evidence type="ECO:0000256" key="6">
    <source>
        <dbReference type="HAMAP-Rule" id="MF_00367"/>
    </source>
</evidence>
<dbReference type="InterPro" id="IPR015946">
    <property type="entry name" value="KH_dom-like_a/b"/>
</dbReference>
<dbReference type="GO" id="GO:0043024">
    <property type="term" value="F:ribosomal small subunit binding"/>
    <property type="evidence" value="ECO:0007669"/>
    <property type="project" value="TreeGrafter"/>
</dbReference>
<dbReference type="NCBIfam" id="TIGR00231">
    <property type="entry name" value="small_GTP"/>
    <property type="match status" value="1"/>
</dbReference>
<comment type="similarity">
    <text evidence="1 6 7 8">Belongs to the TRAFAC class TrmE-Era-EngA-EngB-Septin-like GTPase superfamily. Era GTPase family.</text>
</comment>
<keyword evidence="6" id="KW-0963">Cytoplasm</keyword>
<evidence type="ECO:0000256" key="8">
    <source>
        <dbReference type="RuleBase" id="RU003761"/>
    </source>
</evidence>
<keyword evidence="3 6" id="KW-0547">Nucleotide-binding</keyword>
<dbReference type="NCBIfam" id="NF000908">
    <property type="entry name" value="PRK00089.1"/>
    <property type="match status" value="1"/>
</dbReference>
<keyword evidence="4 6" id="KW-0694">RNA-binding</keyword>
<protein>
    <recommendedName>
        <fullName evidence="2 6">GTPase Era</fullName>
    </recommendedName>
</protein>
<evidence type="ECO:0000256" key="1">
    <source>
        <dbReference type="ARBA" id="ARBA00007921"/>
    </source>
</evidence>
<dbReference type="Gene3D" id="3.40.50.300">
    <property type="entry name" value="P-loop containing nucleotide triphosphate hydrolases"/>
    <property type="match status" value="1"/>
</dbReference>
<evidence type="ECO:0000259" key="10">
    <source>
        <dbReference type="PROSITE" id="PS51713"/>
    </source>
</evidence>
<dbReference type="FunFam" id="3.30.300.20:FF:000003">
    <property type="entry name" value="GTPase Era"/>
    <property type="match status" value="1"/>
</dbReference>
<keyword evidence="5 6" id="KW-0342">GTP-binding</keyword>
<dbReference type="PROSITE" id="PS51713">
    <property type="entry name" value="G_ERA"/>
    <property type="match status" value="1"/>
</dbReference>
<comment type="function">
    <text evidence="6">An essential GTPase that binds both GDP and GTP, with rapid nucleotide exchange. Plays a role in 16S rRNA processing and 30S ribosomal subunit biogenesis and possibly also in cell cycle regulation and energy metabolism.</text>
</comment>
<evidence type="ECO:0000313" key="12">
    <source>
        <dbReference type="Proteomes" id="UP000466848"/>
    </source>
</evidence>
<evidence type="ECO:0000256" key="3">
    <source>
        <dbReference type="ARBA" id="ARBA00022741"/>
    </source>
</evidence>
<feature type="binding site" evidence="6">
    <location>
        <begin position="21"/>
        <end position="28"/>
    </location>
    <ligand>
        <name>GTP</name>
        <dbReference type="ChEBI" id="CHEBI:37565"/>
    </ligand>
</feature>
<evidence type="ECO:0000256" key="5">
    <source>
        <dbReference type="ARBA" id="ARBA00023134"/>
    </source>
</evidence>
<dbReference type="GO" id="GO:0005886">
    <property type="term" value="C:plasma membrane"/>
    <property type="evidence" value="ECO:0007669"/>
    <property type="project" value="UniProtKB-SubCell"/>
</dbReference>
<sequence>MDLSCNKRRNRLKSGFIGIIGRPNVGKSTLMNAILGEKISIATDKPQTTRNSIRGIYTRMAETKGQDDVQMIFIDTPGIHKPKNKLGSYMTGMAVNTFREVEVIVLLVDDELSAGTGDKYILDLLREVDTPKILVINKIDKLEPEKYRRIYEEYQSLNMFQAIFGAAAIQGKNVDAILKEIEGSLEEGPMYFPADMVTDHPERFIVSEIIREKALLYLEQEVPHGIAVEIESYKEEKNLTSIGAVIYCERKSHKGIIIGKEGKKLKGIGKSARMEIEALLGSKVFLELWVKVKENWRDSDFALSNFGYDNRE</sequence>
<keyword evidence="6" id="KW-0699">rRNA-binding</keyword>
<dbReference type="CDD" id="cd04163">
    <property type="entry name" value="Era"/>
    <property type="match status" value="1"/>
</dbReference>
<evidence type="ECO:0000313" key="11">
    <source>
        <dbReference type="EMBL" id="QIB69254.1"/>
    </source>
</evidence>
<dbReference type="Pfam" id="PF01926">
    <property type="entry name" value="MMR_HSR1"/>
    <property type="match status" value="1"/>
</dbReference>
<reference evidence="11 12" key="1">
    <citation type="submission" date="2020-02" db="EMBL/GenBank/DDBJ databases">
        <authorList>
            <person name="Kim Y.B."/>
            <person name="Roh S.W."/>
        </authorList>
    </citation>
    <scope>NUCLEOTIDE SEQUENCE [LARGE SCALE GENOMIC DNA]</scope>
    <source>
        <strain evidence="11 12">DSM 103574</strain>
    </source>
</reference>
<dbReference type="HAMAP" id="MF_00367">
    <property type="entry name" value="GTPase_Era"/>
    <property type="match status" value="1"/>
</dbReference>
<dbReference type="EMBL" id="CP048649">
    <property type="protein sequence ID" value="QIB69254.1"/>
    <property type="molecule type" value="Genomic_DNA"/>
</dbReference>
<evidence type="ECO:0000256" key="4">
    <source>
        <dbReference type="ARBA" id="ARBA00022884"/>
    </source>
</evidence>
<gene>
    <name evidence="6" type="primary">era</name>
    <name evidence="11" type="ORF">Ami103574_07920</name>
</gene>
<dbReference type="Proteomes" id="UP000466848">
    <property type="component" value="Chromosome"/>
</dbReference>
<dbReference type="InterPro" id="IPR006073">
    <property type="entry name" value="GTP-bd"/>
</dbReference>
<dbReference type="InterPro" id="IPR005225">
    <property type="entry name" value="Small_GTP-bd"/>
</dbReference>
<feature type="region of interest" description="G1" evidence="7">
    <location>
        <begin position="21"/>
        <end position="28"/>
    </location>
</feature>
<organism evidence="11 12">
    <name type="scientific">Aminipila butyrica</name>
    <dbReference type="NCBI Taxonomy" id="433296"/>
    <lineage>
        <taxon>Bacteria</taxon>
        <taxon>Bacillati</taxon>
        <taxon>Bacillota</taxon>
        <taxon>Clostridia</taxon>
        <taxon>Peptostreptococcales</taxon>
        <taxon>Anaerovoracaceae</taxon>
        <taxon>Aminipila</taxon>
    </lineage>
</organism>
<dbReference type="AlphaFoldDB" id="A0A858BX08"/>
<dbReference type="InterPro" id="IPR004044">
    <property type="entry name" value="KH_dom_type_2"/>
</dbReference>
<proteinExistence type="inferred from homology"/>
<dbReference type="KEGG" id="abut:Ami103574_07920"/>
<dbReference type="SUPFAM" id="SSF54814">
    <property type="entry name" value="Prokaryotic type KH domain (KH-domain type II)"/>
    <property type="match status" value="1"/>
</dbReference>
<dbReference type="CDD" id="cd22534">
    <property type="entry name" value="KH-II_Era"/>
    <property type="match status" value="1"/>
</dbReference>
<comment type="subunit">
    <text evidence="6">Monomer.</text>
</comment>
<name>A0A858BX08_9FIRM</name>
<dbReference type="GO" id="GO:0070181">
    <property type="term" value="F:small ribosomal subunit rRNA binding"/>
    <property type="evidence" value="ECO:0007669"/>
    <property type="project" value="UniProtKB-UniRule"/>
</dbReference>
<dbReference type="Gene3D" id="3.30.300.20">
    <property type="match status" value="1"/>
</dbReference>
<feature type="binding site" evidence="6">
    <location>
        <begin position="75"/>
        <end position="79"/>
    </location>
    <ligand>
        <name>GTP</name>
        <dbReference type="ChEBI" id="CHEBI:37565"/>
    </ligand>
</feature>
<feature type="domain" description="KH type-2" evidence="9">
    <location>
        <begin position="218"/>
        <end position="294"/>
    </location>
</feature>
<dbReference type="GO" id="GO:0003924">
    <property type="term" value="F:GTPase activity"/>
    <property type="evidence" value="ECO:0007669"/>
    <property type="project" value="UniProtKB-UniRule"/>
</dbReference>
<dbReference type="PANTHER" id="PTHR42698:SF1">
    <property type="entry name" value="GTPASE ERA, MITOCHONDRIAL"/>
    <property type="match status" value="1"/>
</dbReference>
<dbReference type="RefSeq" id="WP_163066350.1">
    <property type="nucleotide sequence ID" value="NZ_CP048649.1"/>
</dbReference>
<dbReference type="GO" id="GO:0000028">
    <property type="term" value="P:ribosomal small subunit assembly"/>
    <property type="evidence" value="ECO:0007669"/>
    <property type="project" value="TreeGrafter"/>
</dbReference>
<dbReference type="NCBIfam" id="TIGR00436">
    <property type="entry name" value="era"/>
    <property type="match status" value="1"/>
</dbReference>
<feature type="region of interest" description="G4" evidence="7">
    <location>
        <begin position="137"/>
        <end position="140"/>
    </location>
</feature>
<evidence type="ECO:0000259" key="9">
    <source>
        <dbReference type="PROSITE" id="PS50823"/>
    </source>
</evidence>
<keyword evidence="6" id="KW-1003">Cell membrane</keyword>
<feature type="region of interest" description="G3" evidence="7">
    <location>
        <begin position="75"/>
        <end position="78"/>
    </location>
</feature>